<gene>
    <name evidence="7" type="ORF">HF521_009007</name>
</gene>
<reference evidence="7" key="1">
    <citation type="submission" date="2020-08" db="EMBL/GenBank/DDBJ databases">
        <title>Chromosome-level assembly of Southern catfish (Silurus meridionalis) provides insights into visual adaptation to the nocturnal and benthic lifestyles.</title>
        <authorList>
            <person name="Zhang Y."/>
            <person name="Wang D."/>
            <person name="Peng Z."/>
        </authorList>
    </citation>
    <scope>NUCLEOTIDE SEQUENCE</scope>
    <source>
        <strain evidence="7">SWU-2019-XX</strain>
        <tissue evidence="7">Muscle</tissue>
    </source>
</reference>
<feature type="region of interest" description="Disordered" evidence="5">
    <location>
        <begin position="324"/>
        <end position="353"/>
    </location>
</feature>
<dbReference type="InterPro" id="IPR025714">
    <property type="entry name" value="Methyltranfer_dom"/>
</dbReference>
<evidence type="ECO:0000256" key="4">
    <source>
        <dbReference type="ARBA" id="ARBA00022490"/>
    </source>
</evidence>
<name>A0A8T0BTE7_SILME</name>
<evidence type="ECO:0000259" key="6">
    <source>
        <dbReference type="Pfam" id="PF13679"/>
    </source>
</evidence>
<feature type="domain" description="Methyltransferase" evidence="6">
    <location>
        <begin position="404"/>
        <end position="526"/>
    </location>
</feature>
<dbReference type="Gene3D" id="3.40.50.150">
    <property type="entry name" value="Vaccinia Virus protein VP39"/>
    <property type="match status" value="1"/>
</dbReference>
<dbReference type="InterPro" id="IPR029063">
    <property type="entry name" value="SAM-dependent_MTases_sf"/>
</dbReference>
<dbReference type="PANTHER" id="PTHR13369:SF0">
    <property type="entry name" value="GLUTATHIONE S-TRANSFERASE C-TERMINAL DOMAIN-CONTAINING PROTEIN"/>
    <property type="match status" value="1"/>
</dbReference>
<dbReference type="InterPro" id="IPR036282">
    <property type="entry name" value="Glutathione-S-Trfase_C_sf"/>
</dbReference>
<dbReference type="Proteomes" id="UP000606274">
    <property type="component" value="Unassembled WGS sequence"/>
</dbReference>
<evidence type="ECO:0000256" key="5">
    <source>
        <dbReference type="SAM" id="MobiDB-lite"/>
    </source>
</evidence>
<keyword evidence="4" id="KW-0963">Cytoplasm</keyword>
<dbReference type="Pfam" id="PF13679">
    <property type="entry name" value="Methyltransf_32"/>
    <property type="match status" value="1"/>
</dbReference>
<accession>A0A8T0BTE7</accession>
<evidence type="ECO:0000313" key="8">
    <source>
        <dbReference type="Proteomes" id="UP000606274"/>
    </source>
</evidence>
<keyword evidence="8" id="KW-1185">Reference proteome</keyword>
<dbReference type="EMBL" id="JABFDY010000002">
    <property type="protein sequence ID" value="KAF7710135.1"/>
    <property type="molecule type" value="Genomic_DNA"/>
</dbReference>
<evidence type="ECO:0000256" key="2">
    <source>
        <dbReference type="ARBA" id="ARBA00008797"/>
    </source>
</evidence>
<proteinExistence type="inferred from homology"/>
<protein>
    <recommendedName>
        <fullName evidence="3">Glutathione S-transferase C-terminal domain-containing protein</fullName>
    </recommendedName>
</protein>
<evidence type="ECO:0000256" key="1">
    <source>
        <dbReference type="ARBA" id="ARBA00004496"/>
    </source>
</evidence>
<organism evidence="7 8">
    <name type="scientific">Silurus meridionalis</name>
    <name type="common">Southern catfish</name>
    <name type="synonym">Silurus soldatovi meridionalis</name>
    <dbReference type="NCBI Taxonomy" id="175797"/>
    <lineage>
        <taxon>Eukaryota</taxon>
        <taxon>Metazoa</taxon>
        <taxon>Chordata</taxon>
        <taxon>Craniata</taxon>
        <taxon>Vertebrata</taxon>
        <taxon>Euteleostomi</taxon>
        <taxon>Actinopterygii</taxon>
        <taxon>Neopterygii</taxon>
        <taxon>Teleostei</taxon>
        <taxon>Ostariophysi</taxon>
        <taxon>Siluriformes</taxon>
        <taxon>Siluridae</taxon>
        <taxon>Silurus</taxon>
    </lineage>
</organism>
<sequence>MFINSGVVIADALYTCSTFYYKLLIYWIRMKHSNLHPAESSIFLEVYNIDGAVLFPLHSSITLFYSPTLSALLLRAEAPALVATCRLPAVLESNGRFCRAGLAVVLRHIIQTTCRLEPHRRDVASLLGFKNTCLKACAEVSRWTRLCELDIPSAVEDHLRNPTEEQFHLPAALIQLEHRLAEPVKVHNDDKLDQNFQSQANQQEDSQYKSQRGVEISAAMAKLSMDGAPTVSTTRESSDIRKVKTTELPELEHVFAEGLFFTLTDVVLLPCIHQYLISLQNRAPHVLLHLPLLLRWYRHVQELPGVCRAAGDCGIPLFSPQMPKPCSTPKPDTPHHLESDQEASAPSREHFVGGPRPTLTKLQEHGIEAIFSPHPCPAWTLDWESLPAAVNPTEGKMSDTRAVRKRQQLNNLVAMVKELAGPDHTIVDFCSGGGHVGIVLGYTLPQCQIILIENKEESLVRARDRSSQLGLQNISFIQANLDYFIGNFHVGVALHACGVATDMVLDRCVQAKAGFVISPCCYGFIQNTFKFSFPRSKKFADTLTTKEHMILCRFADQTAVQLPPERRLIGKRCMGLVDLDRSWAAETHGYSVKVMTMEPESCSPKNNMLVGVPA</sequence>
<comment type="subcellular location">
    <subcellularLocation>
        <location evidence="1">Cytoplasm</location>
    </subcellularLocation>
</comment>
<dbReference type="AlphaFoldDB" id="A0A8T0BTE7"/>
<comment type="caution">
    <text evidence="7">The sequence shown here is derived from an EMBL/GenBank/DDBJ whole genome shotgun (WGS) entry which is preliminary data.</text>
</comment>
<dbReference type="PANTHER" id="PTHR13369">
    <property type="match status" value="1"/>
</dbReference>
<dbReference type="FunFam" id="3.40.50.150:FF:000125">
    <property type="entry name" value="Glutathione S-transferase C-terminal domain-containing protein"/>
    <property type="match status" value="1"/>
</dbReference>
<evidence type="ECO:0000256" key="3">
    <source>
        <dbReference type="ARBA" id="ARBA00022165"/>
    </source>
</evidence>
<evidence type="ECO:0000313" key="7">
    <source>
        <dbReference type="EMBL" id="KAF7710135.1"/>
    </source>
</evidence>
<dbReference type="SUPFAM" id="SSF53335">
    <property type="entry name" value="S-adenosyl-L-methionine-dependent methyltransferases"/>
    <property type="match status" value="1"/>
</dbReference>
<comment type="similarity">
    <text evidence="2">Belongs to the GSTCD family.</text>
</comment>
<dbReference type="GO" id="GO:0005737">
    <property type="term" value="C:cytoplasm"/>
    <property type="evidence" value="ECO:0007669"/>
    <property type="project" value="UniProtKB-SubCell"/>
</dbReference>
<dbReference type="SUPFAM" id="SSF47616">
    <property type="entry name" value="GST C-terminal domain-like"/>
    <property type="match status" value="1"/>
</dbReference>